<accession>A0A4Y9Y4Z7</accession>
<keyword evidence="3" id="KW-1185">Reference proteome</keyword>
<dbReference type="AlphaFoldDB" id="A0A4Y9Y4Z7"/>
<organism evidence="2 3">
    <name type="scientific">Dentipellis fragilis</name>
    <dbReference type="NCBI Taxonomy" id="205917"/>
    <lineage>
        <taxon>Eukaryota</taxon>
        <taxon>Fungi</taxon>
        <taxon>Dikarya</taxon>
        <taxon>Basidiomycota</taxon>
        <taxon>Agaricomycotina</taxon>
        <taxon>Agaricomycetes</taxon>
        <taxon>Russulales</taxon>
        <taxon>Hericiaceae</taxon>
        <taxon>Dentipellis</taxon>
    </lineage>
</organism>
<feature type="compositionally biased region" description="Basic and acidic residues" evidence="1">
    <location>
        <begin position="153"/>
        <end position="166"/>
    </location>
</feature>
<feature type="region of interest" description="Disordered" evidence="1">
    <location>
        <begin position="146"/>
        <end position="166"/>
    </location>
</feature>
<proteinExistence type="predicted"/>
<dbReference type="EMBL" id="SEOQ01000792">
    <property type="protein sequence ID" value="TFY56873.1"/>
    <property type="molecule type" value="Genomic_DNA"/>
</dbReference>
<reference evidence="2 3" key="1">
    <citation type="submission" date="2019-02" db="EMBL/GenBank/DDBJ databases">
        <title>Genome sequencing of the rare red list fungi Dentipellis fragilis.</title>
        <authorList>
            <person name="Buettner E."/>
            <person name="Kellner H."/>
        </authorList>
    </citation>
    <scope>NUCLEOTIDE SEQUENCE [LARGE SCALE GENOMIC DNA]</scope>
    <source>
        <strain evidence="2 3">DSM 105465</strain>
    </source>
</reference>
<dbReference type="Proteomes" id="UP000298327">
    <property type="component" value="Unassembled WGS sequence"/>
</dbReference>
<gene>
    <name evidence="2" type="ORF">EVG20_g8759</name>
</gene>
<evidence type="ECO:0000313" key="3">
    <source>
        <dbReference type="Proteomes" id="UP000298327"/>
    </source>
</evidence>
<sequence length="291" mass="32820">MAAKSHLPHAFTGLVIRVLKVFSRFSQAEDAFHHCISLLRLSDCYATLYSTHRITQYAFFSNKASAERSTARPISTAIVPGYHLNSKKWSRQRLFKLIRHQTISQGRICERDPPGRKDVVEPVHPIGGEGGVIIKPEKRLACMPEPEETSVAAEERERTSPQFMSREEELRLERELDEAFDRMGHAWFSEAQYDALISQGAMPWGDGTEKVLQLSAIVHRLNDGGSGSGSVMTMLFMTELCTSEHPIFIHESRIKPLVYSFSSHGTLMYSNSGVVHWSSAKYSKASHRLDL</sequence>
<evidence type="ECO:0000256" key="1">
    <source>
        <dbReference type="SAM" id="MobiDB-lite"/>
    </source>
</evidence>
<comment type="caution">
    <text evidence="2">The sequence shown here is derived from an EMBL/GenBank/DDBJ whole genome shotgun (WGS) entry which is preliminary data.</text>
</comment>
<protein>
    <submittedName>
        <fullName evidence="2">Uncharacterized protein</fullName>
    </submittedName>
</protein>
<evidence type="ECO:0000313" key="2">
    <source>
        <dbReference type="EMBL" id="TFY56873.1"/>
    </source>
</evidence>
<name>A0A4Y9Y4Z7_9AGAM</name>